<evidence type="ECO:0000313" key="1">
    <source>
        <dbReference type="EMBL" id="CAT05190.1"/>
    </source>
</evidence>
<organism evidence="1 2">
    <name type="scientific">Mesomycoplasma conjunctivae (strain ATCC 25834 / NCTC 10147 / HRC/581)</name>
    <name type="common">Mycoplasma conjunctivae</name>
    <dbReference type="NCBI Taxonomy" id="572263"/>
    <lineage>
        <taxon>Bacteria</taxon>
        <taxon>Bacillati</taxon>
        <taxon>Mycoplasmatota</taxon>
        <taxon>Mycoplasmoidales</taxon>
        <taxon>Metamycoplasmataceae</taxon>
        <taxon>Mesomycoplasma</taxon>
    </lineage>
</organism>
<gene>
    <name evidence="1" type="ordered locus">MCJ_004850</name>
</gene>
<reference evidence="2" key="1">
    <citation type="journal article" date="2009" name="BMC Bioinformatics">
        <title>The Mycoplasma conjunctivae genome sequencing, annotation and analysis.</title>
        <authorList>
            <person name="Calderon-Copete S.P."/>
            <person name="Wigger G."/>
            <person name="Wunderlin C."/>
            <person name="Schmidheini T."/>
            <person name="Frey J."/>
            <person name="Quail M.A."/>
            <person name="Falquet L."/>
        </authorList>
    </citation>
    <scope>NUCLEOTIDE SEQUENCE [LARGE SCALE GENOMIC DNA]</scope>
    <source>
        <strain evidence="2">ATCC 25834 / NCTC 10147 / HRC/581</strain>
    </source>
</reference>
<proteinExistence type="predicted"/>
<name>C5J6S7_MESCH</name>
<keyword evidence="2" id="KW-1185">Reference proteome</keyword>
<dbReference type="EMBL" id="FM864216">
    <property type="protein sequence ID" value="CAT05190.1"/>
    <property type="molecule type" value="Genomic_DNA"/>
</dbReference>
<accession>C5J6S7</accession>
<protein>
    <submittedName>
        <fullName evidence="1">Uncharacterized protein</fullName>
    </submittedName>
</protein>
<dbReference type="KEGG" id="mco:MCJ_004850"/>
<dbReference type="AlphaFoldDB" id="C5J6S7"/>
<sequence length="108" mass="12803">MTTYTLKTKLNKFEPFFVEIIPGFKLRMRNDFGSLIEFEEWRKDHNEDDDIKNILQKDFLKILFGSEASKALEFLKKQNLQNVISIMSEIITIWTNHNFNNGGEQTKK</sequence>
<dbReference type="HOGENOM" id="CLU_2194005_0_0_14"/>
<dbReference type="Proteomes" id="UP000001491">
    <property type="component" value="Chromosome"/>
</dbReference>
<evidence type="ECO:0000313" key="2">
    <source>
        <dbReference type="Proteomes" id="UP000001491"/>
    </source>
</evidence>